<dbReference type="Gene3D" id="3.40.50.720">
    <property type="entry name" value="NAD(P)-binding Rossmann-like Domain"/>
    <property type="match status" value="2"/>
</dbReference>
<dbReference type="SMART" id="SM01294">
    <property type="entry name" value="PKS_PP_betabranch"/>
    <property type="match status" value="2"/>
</dbReference>
<dbReference type="InterPro" id="IPR049552">
    <property type="entry name" value="PKS_DH_N"/>
</dbReference>
<dbReference type="SUPFAM" id="SSF55048">
    <property type="entry name" value="Probable ACP-binding domain of malonyl-CoA ACP transacylase"/>
    <property type="match status" value="2"/>
</dbReference>
<dbReference type="InterPro" id="IPR014043">
    <property type="entry name" value="Acyl_transferase_dom"/>
</dbReference>
<dbReference type="Gene3D" id="3.90.180.10">
    <property type="entry name" value="Medium-chain alcohol dehydrogenases, catalytic domain"/>
    <property type="match status" value="2"/>
</dbReference>
<dbReference type="Pfam" id="PF00109">
    <property type="entry name" value="ketoacyl-synt"/>
    <property type="match status" value="2"/>
</dbReference>
<sequence length="4286" mass="449928">MATDDKFRDYLKRATADLQRTRRRLHEVEAKGREPIAIVSMGCRYPGGVNSPEDLWNMLVEARSGISSFPDDRGWDLEALYDPDHNISGTTYARDGGFLEGAADFDAGFFGISPREAVAMDPQQRLVLEVAWEVMERAGINPGTLRGTLTGVFVGGTQTGYVSGLGPFPEGVEGYVQTGNTSSVISGRVAYTLGLEGPAVTVDTACSSSLVAIHLACQSLRNGESTLALAGGVTVMPTPELMVDFSRQQGLARDGKCKAFSDDADGTVFSEGVGLLLLERLSDAVALGHRVLGVIRGSAVNQDGASNGLTAPNGPSQERVIRQALANAGVSAGEVDVVEAHGTGTALGDPIEAQALLATYGRDRDAGVPLWLGSVKSNIGHTQAAAGVAGVIKMVMAAGVGLLPESLYVSAPTSHVDWEGGGVRLLDRAREWPRLGGRPRRAGVSSFGVSGTNAHVIVEQAPDLDPDPDPGPEQGSDAGVPVVSGVVPWVVSGRGGAALRAQAGRLVDFVEARAGLPVAGVGLSLVRGRAVFEDRAVVLGGDREELLTGLRSLAAGEPDTGPVSGVVSGSVSGVVSGSRDAVLVFPGQGAQWVGMGVELAQVSPVFAARLGECFGEIGRWVEWDPAQVLADPAGAGLASIEVLQPVVFAVGVALAALWESVGVRPAAVVGHSQGEVAAACVAGVLSLADAVRVVVLRSRLFARRLQGRGAIAAVALPADVVREQVAAWGGVLEVSADNGPSSCAVAGSLPALEEFVGRVRGRGVRARVIEATVASHSSMVEPLRDELVGMLGGVAARQGRVPFYSTVTGGLVDGGGLGAEYWFANARRPVVFQQAVRALLADGRTGFIEASPHPVLTMAVQDILDESGASGVAVGTLRRDEGGAQRFARSVGEAFTAGIDVDWQRFFTGADSAPAHSVGLPTYAFQRRRYWLEAGPGGGLDAGGLGQSGVDHPLLGAVVELPGQDGVVLTGRICVGTHPWLADHAVGQTVVFPGTGFVELVLRAGDEVASPVLEELTLETPLVIDGDESVQVQVAVTAAGEDGRRGVSVFARTGQQPWTRHATATLTTTSTTDHGQWGQWEQWPPAGAQPVDVSSHYETLAAAGYGYGPAFQGLKRAWIRQGEVFAEVELGEREAAEAARYGIHPALLDACLHATGLTTEPAEGVALPFAWAGVELLASGAQQVRVHVVPAEGGAEGGAAGIRIADGTGAPVAVVSSLVSRPLPADGLSSPARAGVDSLHRVRWVPLAEQPSGSSPVRDVAVVGESWPALVTAVQAAGGGITEYTDVAALADALASGQDAPGAVVMRLQSGDEQDPLEDLRSELDRVVAVLGGWLADERLAEMRLVLVTTGAVTVETDPDAGGLVGAAVSGLVRSAQAENPGRILLIDLDHTPESLTVLASLLGMEDEPQMAIRAGRVLVPRLARAESGDDLPLPGGAGGWRLDCPAKGSLDGLSLVPAPEAERDLAPGEVRVQVRAAGLNFRDVVVTLGMVPEQGEPIGGEFAGVVAEVGPEVEGLRVGDRVMGLGEAAFGPRLVADRRLLVALPAGWSFAQGGGVSVAFATAWYGLVDLAGLARGERVLIHSGAGGVGMAAIQIARHLGAEVFATASPGKHHILRALGLPDDHIASSRDLDFARTFPRVDVVLNSLAGPFTDASLDLLTEGGGFIEMGKTDRRDPDHVAATHPHARYRSFDLMDAGHERIGQILNHLLHLFTERELAALPVRCWPIRQARHAFRHMAQARHTGKIVLTVPHAMDREGTVLVTGGTGGLGAILTRHLADHHQARHLLLASRRGEQAPDADQLRTDLETAGASVDIVACDLSDPGQVATLLDRVPAAHPLIAVFHTAGVLDDGVITSLTPDKINRVLSPKADAAWHLHHATRHLDLAAFVLYSSSAGTLDSAGQGNYSAANAFLDALAIHRQATGLPAQSLAWGMWSPKAGGMTRQMADIDVERLIHSGFTAMDADEGMQLLDAALAMPHPFLLPLPINTRTLTKRHDGIPPILRGLAQTPTRRTASTTTTATNQSALQQRLAGLPVAEQEHVLVSLVCAEAASVLGHSSGEEIQAGRPFKDLGFDSLTSVELRNRLSRVAGMKLPATLVFDYPTPAALATHLLQRVGGVASAVAAPVRAAVAAAGVGEPIAIVAMGCRYPGGVNSPEDLWDMLVQGRSGISGFPDDRGWDLEALYDPDPDSVGTTYLREGGFLADAAGFDAAFFGISPREAIAIDPQQRLLLETSWEVLERAGIDPGTLRGTLTGVFIGGTQTGYGTGPGSYPDEIEGYLQTGNAGSVMSGRVAYNLGLEGPALTVDTACSSSLVAIHLACESLRRSESTLALAGGVTVMATPELLVDFSRQRGLARDGRCKAFSDEADGTVFSEGVGMLLLERLSDAQANGHQVLGVIRGSAVNQDGASNGLSAPNGPSQERVIRQALANAGLTPNDIDAIEAHGTGTKLGDPIEAQALLATYGRDRDPANPLWLGSVKSNFGHSQAASGVAGVIKMVMAAQEGQLPQTLHISTPTTHVEWQHGQIRLLQHPQPWPHHTNRPRRAGISSFGISGTNAHLILEQPPHDHTTTAQPQPQPQPQVLPLVPIPLSGHTPAALTAQATRLAHHLQTHPDLPLHDLALSAATTRTHHEHRAVILATTHHDLTNALHHLTTNTPNTTATPNTSADATGVRVVTGRARPGKTAFLFTGQGAQHPGMGRDLYHTFPTFAQALDETCDALNPHLDHPLQHIMWAQPHTPHAHLLNQTAYTQPALFAIETALFTLLTSWGIHPHYIAGHSIGEITAAHTTGILTLTDAATLITTRARLMQNLPPGGAMTAINATPDEITPHLTPNVTIAAINAPTSTVISGPQADVNHITNHFKTQGRKTHPLTVSHAFHSPLMDPILGQLHQTATTLTHHPATTPLITNLTATPTHHLTPDHWPQHARHTVQFADTITYLTNAGVTTILELGPDTTLTNITPHNLPPNTPTTITATLRKNHPETTTLLHAIATTHTHGTPITWPNLFTGTNAKTTNLPTYPFQHHHYWLKAASVAADADGLGQASADHPLLGAAVELPEQGGVVLTGRISIATHPWLADHAVGQKVLFPGTGFVELVLRGGDQVGCPVVEELTLETPLVIEKDEPILIQVAVAAADDDGRREVTVHARSGARPWTRHASGIVAVADSGHAADFDWGQWPPAGAQAVDVSGHYETLAAAGYGYGPAFQGLKRAWMRDGEVFAEVELGEREVGEAGRYGLHPALLDAALHAIGVVEQLSDADASADKKITLPFAWTDLRLHASAASHLRVRLHRADDGAVALEAGDSAGQAVASIGSLILRELADQKPTATTSSPSLRRMDWVPLAGEPVGLPMADVAVVGERWPGLVAAVESAGAGIEEYADVAALDSALASGKNAPGAVVMRLVTSEAEHAPLENLRSELDRVVGVLADERLAEMRLVLVTTGAVTVEADADAGGLVGAAVSGLVRSAQAENPGRILLIDLDGAAESLTALASLLGMEDEPQVAVRAGRVLVPRLARADSGDGLSIPEGAGGWRLDCPVKGSIDGLSLVPAPEADRDLAPGEVRVEVRAAGLNFRDVLNSLGMYPGEAGAMGVEFAGVVAEVGPEVEGLRVGDRVMGLGEGTFGPRLVADRRMVARMPIGWGFARAASVPGAFATAWYGLVDLAGLARGERVLIHSGAGGVGMAAIQIARHLGAEVFATASPGKHHILHALGLPDDHIASSRDLDFAHTFPRVDVVLNSLAGPFTDASLNLLTEDGRFIEMGKTDLREPEDLATTHPGVRYRSFDLMDAGHERVGQILVGLLELFTERELVALPVRCWPVRQARQAFRHMAQARHTGKIALTIPHAMDREGTVLVTGGTGGLGAILARHLANHHQIKHLLLASRRGEQAPNADQLRTDLETAGASVDIVACDLSDPSQITTLLDRVPAEHPLTAVFHTAGVLDDGTITSLTPDKINRVLSPKADAAWHLHHATRHLDLAAFVLYSSSAGTLDSAGQGNYSAANAFLDALAIHRQATGLPAQSLAWGMWSPKAGGMTRQMADIDVERLIHSGFTAMDADEGMQLLDAALAMPHPFLLPLPINTRTLTKRHDGIPPILRGLAQTPTRRTAHAGPVSDGESALQKRLAGLSPAEQEHVLVSLVRSEAAGVLGHASEAHVDPDRSFSELGFDSLTSVELRNRLGRATGLRLPATLIFDYPNAVAIAEYMGSQILPKKEPVESQVLHSLDELSRLMGKVSTDVEGRTEITVRLQRLVDEWRGGRPGAAEESNVRTASADELFSLIDKGL</sequence>
<dbReference type="GO" id="GO:0004315">
    <property type="term" value="F:3-oxoacyl-[acyl-carrier-protein] synthase activity"/>
    <property type="evidence" value="ECO:0007669"/>
    <property type="project" value="InterPro"/>
</dbReference>
<dbReference type="InterPro" id="IPR049900">
    <property type="entry name" value="PKS_mFAS_DH"/>
</dbReference>
<dbReference type="InterPro" id="IPR055123">
    <property type="entry name" value="SpnB-like_Rossmann"/>
</dbReference>
<gene>
    <name evidence="13" type="primary">flvP2</name>
</gene>
<dbReference type="PROSITE" id="PS00012">
    <property type="entry name" value="PHOSPHOPANTETHEINE"/>
    <property type="match status" value="2"/>
</dbReference>
<dbReference type="InterPro" id="IPR001227">
    <property type="entry name" value="Ac_transferase_dom_sf"/>
</dbReference>
<dbReference type="PROSITE" id="PS52004">
    <property type="entry name" value="KS3_2"/>
    <property type="match status" value="2"/>
</dbReference>
<dbReference type="InterPro" id="IPR057326">
    <property type="entry name" value="KR_dom"/>
</dbReference>
<dbReference type="SMART" id="SM00825">
    <property type="entry name" value="PKS_KS"/>
    <property type="match status" value="2"/>
</dbReference>
<dbReference type="SMART" id="SM00826">
    <property type="entry name" value="PKS_DH"/>
    <property type="match status" value="2"/>
</dbReference>
<dbReference type="InterPro" id="IPR049551">
    <property type="entry name" value="PKS_DH_C"/>
</dbReference>
<keyword evidence="8" id="KW-0012">Acyltransferase</keyword>
<accession>A0A1B4Z9B4</accession>
<proteinExistence type="predicted"/>
<dbReference type="InterPro" id="IPR016036">
    <property type="entry name" value="Malonyl_transacylase_ACP-bd"/>
</dbReference>
<evidence type="ECO:0000256" key="9">
    <source>
        <dbReference type="PROSITE-ProRule" id="PRU01363"/>
    </source>
</evidence>
<keyword evidence="5" id="KW-0808">Transferase</keyword>
<evidence type="ECO:0000256" key="2">
    <source>
        <dbReference type="ARBA" id="ARBA00004792"/>
    </source>
</evidence>
<evidence type="ECO:0000256" key="1">
    <source>
        <dbReference type="ARBA" id="ARBA00001957"/>
    </source>
</evidence>
<feature type="domain" description="PKS/mFAS DH" evidence="12">
    <location>
        <begin position="3050"/>
        <end position="3329"/>
    </location>
</feature>
<comment type="cofactor">
    <cofactor evidence="1">
        <name>pantetheine 4'-phosphate</name>
        <dbReference type="ChEBI" id="CHEBI:47942"/>
    </cofactor>
</comment>
<feature type="active site" description="Proton acceptor; for dehydratase activity" evidence="9">
    <location>
        <position position="3082"/>
    </location>
</feature>
<dbReference type="Pfam" id="PF02801">
    <property type="entry name" value="Ketoacyl-synt_C"/>
    <property type="match status" value="2"/>
</dbReference>
<dbReference type="SUPFAM" id="SSF50129">
    <property type="entry name" value="GroES-like"/>
    <property type="match status" value="2"/>
</dbReference>
<evidence type="ECO:0000259" key="11">
    <source>
        <dbReference type="PROSITE" id="PS52004"/>
    </source>
</evidence>
<dbReference type="PANTHER" id="PTHR43775:SF51">
    <property type="entry name" value="INACTIVE PHENOLPHTHIOCEROL SYNTHESIS POLYKETIDE SYNTHASE TYPE I PKS1-RELATED"/>
    <property type="match status" value="1"/>
</dbReference>
<dbReference type="Pfam" id="PF16197">
    <property type="entry name" value="KAsynt_C_assoc"/>
    <property type="match status" value="1"/>
</dbReference>
<feature type="region of interest" description="N-terminal hotdog fold" evidence="9">
    <location>
        <begin position="3050"/>
        <end position="3171"/>
    </location>
</feature>
<dbReference type="PROSITE" id="PS00606">
    <property type="entry name" value="KS3_1"/>
    <property type="match status" value="2"/>
</dbReference>
<dbReference type="GO" id="GO:0031177">
    <property type="term" value="F:phosphopantetheine binding"/>
    <property type="evidence" value="ECO:0007669"/>
    <property type="project" value="InterPro"/>
</dbReference>
<dbReference type="CDD" id="cd00833">
    <property type="entry name" value="PKS"/>
    <property type="match status" value="2"/>
</dbReference>
<dbReference type="CDD" id="cd08956">
    <property type="entry name" value="KR_3_FAS_SDR_x"/>
    <property type="match status" value="2"/>
</dbReference>
<dbReference type="PROSITE" id="PS50075">
    <property type="entry name" value="CARRIER"/>
    <property type="match status" value="2"/>
</dbReference>
<dbReference type="Pfam" id="PF13602">
    <property type="entry name" value="ADH_zinc_N_2"/>
    <property type="match status" value="2"/>
</dbReference>
<feature type="region of interest" description="C-terminal hotdog fold" evidence="9">
    <location>
        <begin position="1088"/>
        <end position="1229"/>
    </location>
</feature>
<keyword evidence="7" id="KW-0511">Multifunctional enzyme</keyword>
<dbReference type="SMART" id="SM00829">
    <property type="entry name" value="PKS_ER"/>
    <property type="match status" value="2"/>
</dbReference>
<dbReference type="SMART" id="SM00822">
    <property type="entry name" value="PKS_KR"/>
    <property type="match status" value="2"/>
</dbReference>
<feature type="domain" description="Ketosynthase family 3 (KS3)" evidence="11">
    <location>
        <begin position="2138"/>
        <end position="2565"/>
    </location>
</feature>
<feature type="active site" description="Proton donor; for dehydratase activity" evidence="9">
    <location>
        <position position="3246"/>
    </location>
</feature>
<evidence type="ECO:0000256" key="3">
    <source>
        <dbReference type="ARBA" id="ARBA00022450"/>
    </source>
</evidence>
<dbReference type="InterPro" id="IPR036291">
    <property type="entry name" value="NAD(P)-bd_dom_sf"/>
</dbReference>
<dbReference type="InterPro" id="IPR032821">
    <property type="entry name" value="PKS_assoc"/>
</dbReference>
<feature type="domain" description="PKS/mFAS DH" evidence="12">
    <location>
        <begin position="952"/>
        <end position="1229"/>
    </location>
</feature>
<dbReference type="InterPro" id="IPR015083">
    <property type="entry name" value="NorB/c/GfsB-D-like_docking"/>
</dbReference>
<dbReference type="SMART" id="SM00823">
    <property type="entry name" value="PKS_PP"/>
    <property type="match status" value="2"/>
</dbReference>
<dbReference type="GO" id="GO:0033068">
    <property type="term" value="P:macrolide biosynthetic process"/>
    <property type="evidence" value="ECO:0007669"/>
    <property type="project" value="UniProtKB-ARBA"/>
</dbReference>
<dbReference type="GO" id="GO:0008270">
    <property type="term" value="F:zinc ion binding"/>
    <property type="evidence" value="ECO:0007669"/>
    <property type="project" value="InterPro"/>
</dbReference>
<dbReference type="Gene3D" id="3.10.129.110">
    <property type="entry name" value="Polyketide synthase dehydratase"/>
    <property type="match status" value="2"/>
</dbReference>
<dbReference type="Gene3D" id="3.40.47.10">
    <property type="match status" value="2"/>
</dbReference>
<dbReference type="InterPro" id="IPR016039">
    <property type="entry name" value="Thiolase-like"/>
</dbReference>
<dbReference type="Pfam" id="PF08659">
    <property type="entry name" value="KR"/>
    <property type="match status" value="2"/>
</dbReference>
<dbReference type="InterPro" id="IPR036299">
    <property type="entry name" value="Polyketide_synth_docking_sf"/>
</dbReference>
<comment type="pathway">
    <text evidence="2">Antibiotic biosynthesis.</text>
</comment>
<dbReference type="InterPro" id="IPR014031">
    <property type="entry name" value="Ketoacyl_synth_C"/>
</dbReference>
<evidence type="ECO:0000256" key="6">
    <source>
        <dbReference type="ARBA" id="ARBA00023194"/>
    </source>
</evidence>
<feature type="domain" description="Ketosynthase family 3 (KS3)" evidence="11">
    <location>
        <begin position="33"/>
        <end position="460"/>
    </location>
</feature>
<dbReference type="InterPro" id="IPR018201">
    <property type="entry name" value="Ketoacyl_synth_AS"/>
</dbReference>
<dbReference type="Pfam" id="PF08240">
    <property type="entry name" value="ADH_N"/>
    <property type="match status" value="2"/>
</dbReference>
<evidence type="ECO:0000256" key="7">
    <source>
        <dbReference type="ARBA" id="ARBA00023268"/>
    </source>
</evidence>
<dbReference type="SMART" id="SM00827">
    <property type="entry name" value="PKS_AT"/>
    <property type="match status" value="2"/>
</dbReference>
<dbReference type="InterPro" id="IPR009081">
    <property type="entry name" value="PP-bd_ACP"/>
</dbReference>
<reference evidence="13" key="1">
    <citation type="journal article" date="2016" name="Biosci. Biotechnol. Biochem.">
        <title>Identification of the Fluvirucin B2 (Sch 38518) Biosynthetic Gene Cluster from Actinomadura fulva subsp. indica ATCC 53714: substrate Specificity of the ?-Amino Acid Selective Adenylating Enzyme FlvN.</title>
        <authorList>
            <person name="Miyanaga A."/>
            <person name="Hayakawa Y."/>
            <person name="Numakura M."/>
            <person name="Hashimoto J."/>
            <person name="Teruya K."/>
            <person name="Hirano T."/>
            <person name="Shin-ya K."/>
            <person name="Kudo F."/>
            <person name="Eguchi T."/>
        </authorList>
    </citation>
    <scope>NUCLEOTIDE SEQUENCE</scope>
    <source>
        <strain evidence="13">ATCC 53714</strain>
    </source>
</reference>
<dbReference type="InterPro" id="IPR036736">
    <property type="entry name" value="ACP-like_sf"/>
</dbReference>
<dbReference type="InterPro" id="IPR011032">
    <property type="entry name" value="GroES-like_sf"/>
</dbReference>
<dbReference type="CDD" id="cd05195">
    <property type="entry name" value="enoyl_red"/>
    <property type="match status" value="2"/>
</dbReference>
<evidence type="ECO:0000256" key="5">
    <source>
        <dbReference type="ARBA" id="ARBA00022679"/>
    </source>
</evidence>
<dbReference type="InterPro" id="IPR002364">
    <property type="entry name" value="Quin_OxRdtase/zeta-crystal_CS"/>
</dbReference>
<dbReference type="FunFam" id="1.10.1200.10:FF:000007">
    <property type="entry name" value="Probable polyketide synthase pks17"/>
    <property type="match status" value="2"/>
</dbReference>
<dbReference type="InterPro" id="IPR013154">
    <property type="entry name" value="ADH-like_N"/>
</dbReference>
<dbReference type="PROSITE" id="PS52019">
    <property type="entry name" value="PKS_MFAS_DH"/>
    <property type="match status" value="2"/>
</dbReference>
<dbReference type="SUPFAM" id="SSF51735">
    <property type="entry name" value="NAD(P)-binding Rossmann-fold domains"/>
    <property type="match status" value="6"/>
</dbReference>
<dbReference type="Gene3D" id="3.30.70.3290">
    <property type="match status" value="2"/>
</dbReference>
<dbReference type="Gene3D" id="3.40.50.11460">
    <property type="match status" value="2"/>
</dbReference>
<dbReference type="InterPro" id="IPR020807">
    <property type="entry name" value="PKS_DH"/>
</dbReference>
<dbReference type="Pfam" id="PF00698">
    <property type="entry name" value="Acyl_transf_1"/>
    <property type="match status" value="2"/>
</dbReference>
<protein>
    <submittedName>
        <fullName evidence="13">PKS (KS-AT-DH-ER-KR-ACP-KS-AT-DH-ER-KR-ACP)</fullName>
    </submittedName>
</protein>
<feature type="region of interest" description="C-terminal hotdog fold" evidence="9">
    <location>
        <begin position="3185"/>
        <end position="3329"/>
    </location>
</feature>
<dbReference type="GO" id="GO:0004312">
    <property type="term" value="F:fatty acid synthase activity"/>
    <property type="evidence" value="ECO:0007669"/>
    <property type="project" value="TreeGrafter"/>
</dbReference>
<dbReference type="InterPro" id="IPR020843">
    <property type="entry name" value="ER"/>
</dbReference>
<dbReference type="InterPro" id="IPR013968">
    <property type="entry name" value="PKS_KR"/>
</dbReference>
<dbReference type="InterPro" id="IPR016035">
    <property type="entry name" value="Acyl_Trfase/lysoPLipase"/>
</dbReference>
<dbReference type="Pfam" id="PF14765">
    <property type="entry name" value="PS-DH"/>
    <property type="match status" value="2"/>
</dbReference>
<dbReference type="SUPFAM" id="SSF52151">
    <property type="entry name" value="FabD/lysophospholipase-like"/>
    <property type="match status" value="2"/>
</dbReference>
<dbReference type="Pfam" id="PF22953">
    <property type="entry name" value="SpnB_Rossmann"/>
    <property type="match status" value="2"/>
</dbReference>
<dbReference type="SUPFAM" id="SSF47336">
    <property type="entry name" value="ACP-like"/>
    <property type="match status" value="2"/>
</dbReference>
<feature type="domain" description="Carrier" evidence="10">
    <location>
        <begin position="2039"/>
        <end position="2117"/>
    </location>
</feature>
<organism evidence="13">
    <name type="scientific">Actinomadura fulva subsp. indica</name>
    <dbReference type="NCBI Taxonomy" id="1752060"/>
    <lineage>
        <taxon>Bacteria</taxon>
        <taxon>Bacillati</taxon>
        <taxon>Actinomycetota</taxon>
        <taxon>Actinomycetes</taxon>
        <taxon>Streptosporangiales</taxon>
        <taxon>Thermomonosporaceae</taxon>
        <taxon>Actinomadura</taxon>
    </lineage>
</organism>
<dbReference type="InterPro" id="IPR020841">
    <property type="entry name" value="PKS_Beta-ketoAc_synthase_dom"/>
</dbReference>
<dbReference type="GO" id="GO:0016491">
    <property type="term" value="F:oxidoreductase activity"/>
    <property type="evidence" value="ECO:0007669"/>
    <property type="project" value="InterPro"/>
</dbReference>
<dbReference type="GO" id="GO:0006633">
    <property type="term" value="P:fatty acid biosynthetic process"/>
    <property type="evidence" value="ECO:0007669"/>
    <property type="project" value="InterPro"/>
</dbReference>
<dbReference type="Gene3D" id="3.40.366.10">
    <property type="entry name" value="Malonyl-Coenzyme A Acyl Carrier Protein, domain 2"/>
    <property type="match status" value="2"/>
</dbReference>
<feature type="active site" description="Proton donor; for dehydratase activity" evidence="9">
    <location>
        <position position="1149"/>
    </location>
</feature>
<dbReference type="SUPFAM" id="SSF101173">
    <property type="entry name" value="Docking domain B of the erythromycin polyketide synthase (DEBS)"/>
    <property type="match status" value="1"/>
</dbReference>
<dbReference type="InterPro" id="IPR014030">
    <property type="entry name" value="Ketoacyl_synth_N"/>
</dbReference>
<keyword evidence="6" id="KW-0045">Antibiotic biosynthesis</keyword>
<name>A0A1B4Z9B4_9ACTN</name>
<keyword evidence="4" id="KW-0597">Phosphoprotein</keyword>
<dbReference type="InterPro" id="IPR006162">
    <property type="entry name" value="Ppantetheine_attach_site"/>
</dbReference>
<dbReference type="Pfam" id="PF00550">
    <property type="entry name" value="PP-binding"/>
    <property type="match status" value="2"/>
</dbReference>
<feature type="active site" description="Proton acceptor; for dehydratase activity" evidence="9">
    <location>
        <position position="984"/>
    </location>
</feature>
<evidence type="ECO:0000256" key="4">
    <source>
        <dbReference type="ARBA" id="ARBA00022553"/>
    </source>
</evidence>
<evidence type="ECO:0000313" key="13">
    <source>
        <dbReference type="EMBL" id="BAV56011.1"/>
    </source>
</evidence>
<dbReference type="PROSITE" id="PS01162">
    <property type="entry name" value="QOR_ZETA_CRYSTAL"/>
    <property type="match status" value="2"/>
</dbReference>
<dbReference type="InterPro" id="IPR020806">
    <property type="entry name" value="PKS_PP-bd"/>
</dbReference>
<dbReference type="SUPFAM" id="SSF53901">
    <property type="entry name" value="Thiolase-like"/>
    <property type="match status" value="2"/>
</dbReference>
<dbReference type="Gene3D" id="1.10.1200.10">
    <property type="entry name" value="ACP-like"/>
    <property type="match status" value="2"/>
</dbReference>
<feature type="domain" description="Carrier" evidence="10">
    <location>
        <begin position="4133"/>
        <end position="4211"/>
    </location>
</feature>
<evidence type="ECO:0000256" key="8">
    <source>
        <dbReference type="ARBA" id="ARBA00023315"/>
    </source>
</evidence>
<dbReference type="InterPro" id="IPR042104">
    <property type="entry name" value="PKS_dehydratase_sf"/>
</dbReference>
<dbReference type="Pfam" id="PF21089">
    <property type="entry name" value="PKS_DH_N"/>
    <property type="match status" value="2"/>
</dbReference>
<feature type="region of interest" description="N-terminal hotdog fold" evidence="9">
    <location>
        <begin position="952"/>
        <end position="1073"/>
    </location>
</feature>
<evidence type="ECO:0000259" key="10">
    <source>
        <dbReference type="PROSITE" id="PS50075"/>
    </source>
</evidence>
<dbReference type="EMBL" id="LC095592">
    <property type="protein sequence ID" value="BAV56011.1"/>
    <property type="molecule type" value="Genomic_DNA"/>
</dbReference>
<evidence type="ECO:0000259" key="12">
    <source>
        <dbReference type="PROSITE" id="PS52019"/>
    </source>
</evidence>
<dbReference type="Pfam" id="PF08990">
    <property type="entry name" value="Docking"/>
    <property type="match status" value="1"/>
</dbReference>
<dbReference type="FunFam" id="3.40.47.10:FF:000019">
    <property type="entry name" value="Polyketide synthase type I"/>
    <property type="match status" value="2"/>
</dbReference>
<keyword evidence="3" id="KW-0596">Phosphopantetheine</keyword>
<dbReference type="InterPro" id="IPR050091">
    <property type="entry name" value="PKS_NRPS_Biosynth_Enz"/>
</dbReference>
<dbReference type="PANTHER" id="PTHR43775">
    <property type="entry name" value="FATTY ACID SYNTHASE"/>
    <property type="match status" value="1"/>
</dbReference>